<dbReference type="Pfam" id="PF14516">
    <property type="entry name" value="AAA_35"/>
    <property type="match status" value="1"/>
</dbReference>
<evidence type="ECO:0000313" key="2">
    <source>
        <dbReference type="EMBL" id="NEZ60767.1"/>
    </source>
</evidence>
<dbReference type="SUPFAM" id="SSF52540">
    <property type="entry name" value="P-loop containing nucleoside triphosphate hydrolases"/>
    <property type="match status" value="1"/>
</dbReference>
<dbReference type="Gene3D" id="3.40.50.300">
    <property type="entry name" value="P-loop containing nucleotide triphosphate hydrolases"/>
    <property type="match status" value="1"/>
</dbReference>
<keyword evidence="3" id="KW-1185">Reference proteome</keyword>
<dbReference type="PANTHER" id="PTHR43155">
    <property type="entry name" value="CYCLIC DI-GMP PHOSPHODIESTERASE PA4108-RELATED"/>
    <property type="match status" value="1"/>
</dbReference>
<dbReference type="PANTHER" id="PTHR43155:SF2">
    <property type="entry name" value="CYCLIC DI-GMP PHOSPHODIESTERASE PA4108"/>
    <property type="match status" value="1"/>
</dbReference>
<dbReference type="InterPro" id="IPR027417">
    <property type="entry name" value="P-loop_NTPase"/>
</dbReference>
<dbReference type="Proteomes" id="UP000481033">
    <property type="component" value="Unassembled WGS sequence"/>
</dbReference>
<dbReference type="InterPro" id="IPR029016">
    <property type="entry name" value="GAF-like_dom_sf"/>
</dbReference>
<evidence type="ECO:0000313" key="3">
    <source>
        <dbReference type="Proteomes" id="UP000481033"/>
    </source>
</evidence>
<evidence type="ECO:0000259" key="1">
    <source>
        <dbReference type="SMART" id="SM00065"/>
    </source>
</evidence>
<dbReference type="InterPro" id="IPR003018">
    <property type="entry name" value="GAF"/>
</dbReference>
<dbReference type="Pfam" id="PF01590">
    <property type="entry name" value="GAF"/>
    <property type="match status" value="3"/>
</dbReference>
<dbReference type="RefSeq" id="WP_163703116.1">
    <property type="nucleotide sequence ID" value="NZ_QXHD01000004.1"/>
</dbReference>
<gene>
    <name evidence="2" type="ORF">DXZ20_35035</name>
</gene>
<name>A0A6M0RX10_9CYAN</name>
<dbReference type="SUPFAM" id="SSF55781">
    <property type="entry name" value="GAF domain-like"/>
    <property type="match status" value="4"/>
</dbReference>
<dbReference type="EMBL" id="QXHD01000004">
    <property type="protein sequence ID" value="NEZ60767.1"/>
    <property type="molecule type" value="Genomic_DNA"/>
</dbReference>
<proteinExistence type="predicted"/>
<comment type="caution">
    <text evidence="2">The sequence shown here is derived from an EMBL/GenBank/DDBJ whole genome shotgun (WGS) entry which is preliminary data.</text>
</comment>
<feature type="domain" description="GAF" evidence="1">
    <location>
        <begin position="760"/>
        <end position="927"/>
    </location>
</feature>
<reference evidence="2 3" key="1">
    <citation type="journal article" date="2020" name="Microb. Ecol.">
        <title>Ecogenomics of the Marine Benthic Filamentous Cyanobacterium Adonisia.</title>
        <authorList>
            <person name="Walter J.M."/>
            <person name="Coutinho F.H."/>
            <person name="Leomil L."/>
            <person name="Hargreaves P.I."/>
            <person name="Campeao M.E."/>
            <person name="Vieira V.V."/>
            <person name="Silva B.S."/>
            <person name="Fistarol G.O."/>
            <person name="Salomon P.S."/>
            <person name="Sawabe T."/>
            <person name="Mino S."/>
            <person name="Hosokawa M."/>
            <person name="Miyashita H."/>
            <person name="Maruyama F."/>
            <person name="van Verk M.C."/>
            <person name="Dutilh B.E."/>
            <person name="Thompson C.C."/>
            <person name="Thompson F.L."/>
        </authorList>
    </citation>
    <scope>NUCLEOTIDE SEQUENCE [LARGE SCALE GENOMIC DNA]</scope>
    <source>
        <strain evidence="2 3">CCMR0081</strain>
    </source>
</reference>
<organism evidence="2 3">
    <name type="scientific">Adonisia turfae CCMR0081</name>
    <dbReference type="NCBI Taxonomy" id="2292702"/>
    <lineage>
        <taxon>Bacteria</taxon>
        <taxon>Bacillati</taxon>
        <taxon>Cyanobacteriota</taxon>
        <taxon>Adonisia</taxon>
        <taxon>Adonisia turfae</taxon>
    </lineage>
</organism>
<feature type="domain" description="GAF" evidence="1">
    <location>
        <begin position="561"/>
        <end position="731"/>
    </location>
</feature>
<accession>A0A6M0RX10</accession>
<feature type="domain" description="GAF" evidence="1">
    <location>
        <begin position="949"/>
        <end position="1119"/>
    </location>
</feature>
<dbReference type="AlphaFoldDB" id="A0A6M0RX10"/>
<sequence>MKYKVGGHLPLDAPSYIVREADEALYQALKAGELCYVFNSRQMGKTSLRVRTLYRLQQVGVACVAIDLNKIGSRDITAQQWYAGIMRRLVTSFDLPVNLRQWLKEYDYLSPVKILNEFIEQILLDNVTQPIVIFIDEIDSMRRLPFETDDFFACIRSCLDSGQLTFALLGVTTPSDLITDKYCTPFNVGRAIDLHGFTFQEARTLAKGLVNAERPEVVLKCILNWTGGQPLLTQKLCQVITAENEPITAGQERRYVEVLVEARVLDNWEVQDEPPHLKTIRDRLLNIEKRTGPLLQLYERILKDRYVSADDSGEQLELQLAGLVVKRGEQLRVYNRIYATVFNNQWVQRVLSNVYEEFMKTVSKQEQKLLSMLNVMEGKGFDYILNEILSDITLKMSVLLSADRTTIFFIDPEKNELWSIEANSGDIKYPTIKILTNEASAGQLTEFQQFIQATQGSAREAENYITYNDLFFSLPQSQGHLIAFVHLVNKLKLSHNPTAPLEERVDLVGFNQEDQVQLRDYAEPIQRILEQCHYCYRLTQRIQTSEALTEATTSVSQSSLNPDEIIGRVIDAAKRLMNADRVTLWLVDPESQELWSNIPFENGEVKEIRIPIGQGYAGMVAQTGEPLNISFDLYDHPQSERAKLTDRRTGYRTCSLLCMPVCDRNGQLLGVTQLINKRRQGDFPPYDPSTWPEPPACFQASFDITSQQHMEVFNTQVGIALQNVQYFNELERQSAYPRNVVSRTLELLNQVMDKQGFDEILDTTLRSITLKLGQSLGADRTTIFLFDSDRQEFWSIVAETDSEANDLEIRVPLNQGIVGEVAAHHRMINIPYDFYGDPRSAFAQEQELKIGYRTYTLLSLPLINHRGELIAVVQLLNKLLPYLNPDLPLEERIDRQGFTAEDIETVNASSAAIQIILESFFSYHKTSRGQRVAATLMGAVRSCDFNTAEPEEILGRIIDAAKELMSADRGTLWLLDCDRNELWSRIQFDNGQVEEIRLQIGEGFAGEVAKSRDPLNIPFDLYDHPASERARNTDASSGYRTCSLLCMPILNQDGELIGVTQLINKQKAGHYPELPLVYDQPVPELYRTSFDDSDQKCLYIFNNQVGMIIQNAELLAAVRQQEQILRENLSKQ</sequence>
<dbReference type="Gene3D" id="3.30.450.40">
    <property type="match status" value="4"/>
</dbReference>
<protein>
    <submittedName>
        <fullName evidence="2">GAF domain-containing protein</fullName>
    </submittedName>
</protein>
<dbReference type="SMART" id="SM00065">
    <property type="entry name" value="GAF"/>
    <property type="match status" value="3"/>
</dbReference>